<evidence type="ECO:0000313" key="2">
    <source>
        <dbReference type="EMBL" id="EEF63269.1"/>
    </source>
</evidence>
<dbReference type="PANTHER" id="PTHR11575">
    <property type="entry name" value="5'-NUCLEOTIDASE-RELATED"/>
    <property type="match status" value="1"/>
</dbReference>
<dbReference type="RefSeq" id="WP_007412576.1">
    <property type="nucleotide sequence ID" value="NZ_ABOX02000001.1"/>
</dbReference>
<dbReference type="Proteomes" id="UP000003688">
    <property type="component" value="Unassembled WGS sequence"/>
</dbReference>
<feature type="domain" description="Cytochrome c-552/4" evidence="1">
    <location>
        <begin position="335"/>
        <end position="402"/>
    </location>
</feature>
<dbReference type="SUPFAM" id="SSF56300">
    <property type="entry name" value="Metallo-dependent phosphatases"/>
    <property type="match status" value="1"/>
</dbReference>
<dbReference type="InterPro" id="IPR023155">
    <property type="entry name" value="Cyt_c-552/4"/>
</dbReference>
<protein>
    <submittedName>
        <fullName evidence="2">5'-nucleotidase/2' 3'-cyclic phosphodiesterase and related esterase-like protein</fullName>
    </submittedName>
</protein>
<dbReference type="SUPFAM" id="SSF48695">
    <property type="entry name" value="Multiheme cytochromes"/>
    <property type="match status" value="1"/>
</dbReference>
<dbReference type="AlphaFoldDB" id="B9X9M5"/>
<organism evidence="2 3">
    <name type="scientific">Pedosphaera parvula (strain Ellin514)</name>
    <dbReference type="NCBI Taxonomy" id="320771"/>
    <lineage>
        <taxon>Bacteria</taxon>
        <taxon>Pseudomonadati</taxon>
        <taxon>Verrucomicrobiota</taxon>
        <taxon>Pedosphaerae</taxon>
        <taxon>Pedosphaerales</taxon>
        <taxon>Pedosphaeraceae</taxon>
        <taxon>Pedosphaera</taxon>
    </lineage>
</organism>
<dbReference type="EMBL" id="ABOX02000001">
    <property type="protein sequence ID" value="EEF63269.1"/>
    <property type="molecule type" value="Genomic_DNA"/>
</dbReference>
<evidence type="ECO:0000313" key="3">
    <source>
        <dbReference type="Proteomes" id="UP000003688"/>
    </source>
</evidence>
<dbReference type="Gene3D" id="1.10.1130.10">
    <property type="entry name" value="Flavocytochrome C3, Chain A"/>
    <property type="match status" value="1"/>
</dbReference>
<keyword evidence="3" id="KW-1185">Reference proteome</keyword>
<name>B9X9M5_PEDPL</name>
<sequence length="467" mass="51325" precursor="true">MKRWLAIIIILIAMGALGGYFAFSKNPKPVPVDLTVLFTADTRGRLVPCGCFTGQYGGLTRLKTVLDNEPVPNGIRVDVGNAIRGKEDYNLIEYKYMLKAYASMNYDVVNLGEREAQLSLAQLQLLKRESPVSLISANLLDDKSGARICEPYKIVQRGKYKVALLGVTDSRIQTGNLGPGVAVEKMEVTLEKLLPELKPKADVIILLAFTDEETLARLAQEFYELDVILGGKVSQPSQKLDHENHSLILYTANEGRALGVLKVRVSGRAKLAGLGHEILLLHDKVPEDESVRALAAQYRNEVRTTRLAIDNPANLQDNMVPGVKAAAEYVGTESCVECHKTAAKAWHDSGHAEAMTALISNHADADPNCIQCHTVGFGSPSGYRREFAAKKMANVGCESCHGPGGLHVAQRQQKLAITFKFRPLAAGDCQKCHYGEFSRPFDWNHFWPQVEHGKEPLRTAGLKKESP</sequence>
<dbReference type="GO" id="GO:0009166">
    <property type="term" value="P:nucleotide catabolic process"/>
    <property type="evidence" value="ECO:0007669"/>
    <property type="project" value="InterPro"/>
</dbReference>
<dbReference type="GO" id="GO:0030288">
    <property type="term" value="C:outer membrane-bounded periplasmic space"/>
    <property type="evidence" value="ECO:0007669"/>
    <property type="project" value="TreeGrafter"/>
</dbReference>
<accession>B9X9M5</accession>
<proteinExistence type="predicted"/>
<gene>
    <name evidence="2" type="ORF">Cflav_PD5904</name>
</gene>
<dbReference type="PANTHER" id="PTHR11575:SF24">
    <property type="entry name" value="5'-NUCLEOTIDASE"/>
    <property type="match status" value="1"/>
</dbReference>
<dbReference type="InterPro" id="IPR006179">
    <property type="entry name" value="5_nucleotidase/apyrase"/>
</dbReference>
<dbReference type="Gene3D" id="3.60.21.10">
    <property type="match status" value="1"/>
</dbReference>
<dbReference type="OrthoDB" id="9814800at2"/>
<dbReference type="InterPro" id="IPR036280">
    <property type="entry name" value="Multihaem_cyt_sf"/>
</dbReference>
<reference evidence="2 3" key="1">
    <citation type="journal article" date="2011" name="J. Bacteriol.">
        <title>Genome sequence of 'Pedosphaera parvula' Ellin514, an aerobic Verrucomicrobial isolate from pasture soil.</title>
        <authorList>
            <person name="Kant R."/>
            <person name="van Passel M.W."/>
            <person name="Sangwan P."/>
            <person name="Palva A."/>
            <person name="Lucas S."/>
            <person name="Copeland A."/>
            <person name="Lapidus A."/>
            <person name="Glavina Del Rio T."/>
            <person name="Dalin E."/>
            <person name="Tice H."/>
            <person name="Bruce D."/>
            <person name="Goodwin L."/>
            <person name="Pitluck S."/>
            <person name="Chertkov O."/>
            <person name="Larimer F.W."/>
            <person name="Land M.L."/>
            <person name="Hauser L."/>
            <person name="Brettin T.S."/>
            <person name="Detter J.C."/>
            <person name="Han S."/>
            <person name="de Vos W.M."/>
            <person name="Janssen P.H."/>
            <person name="Smidt H."/>
        </authorList>
    </citation>
    <scope>NUCLEOTIDE SEQUENCE [LARGE SCALE GENOMIC DNA]</scope>
    <source>
        <strain evidence="2 3">Ellin514</strain>
    </source>
</reference>
<dbReference type="InterPro" id="IPR029052">
    <property type="entry name" value="Metallo-depent_PP-like"/>
</dbReference>
<dbReference type="GO" id="GO:0016787">
    <property type="term" value="F:hydrolase activity"/>
    <property type="evidence" value="ECO:0007669"/>
    <property type="project" value="InterPro"/>
</dbReference>
<dbReference type="Pfam" id="PF13435">
    <property type="entry name" value="Cytochrome_C554"/>
    <property type="match status" value="1"/>
</dbReference>
<evidence type="ECO:0000259" key="1">
    <source>
        <dbReference type="Pfam" id="PF13435"/>
    </source>
</evidence>
<comment type="caution">
    <text evidence="2">The sequence shown here is derived from an EMBL/GenBank/DDBJ whole genome shotgun (WGS) entry which is preliminary data.</text>
</comment>
<dbReference type="STRING" id="320771.Cflav_PD5904"/>